<dbReference type="OrthoDB" id="1643408at2"/>
<dbReference type="Proteomes" id="UP000216885">
    <property type="component" value="Unassembled WGS sequence"/>
</dbReference>
<evidence type="ECO:0000259" key="5">
    <source>
        <dbReference type="Pfam" id="PF03358"/>
    </source>
</evidence>
<sequence>MTILTLAGSPSQNSRSSALLRYAAERLAARGLASDELGLRDLPAVDLIEGNYSGSAASALRKRVNAAQALLISTPVYKASFAGGLKAILDLLDEKALADKIVLPIATGGSTAHLLALEYSLKPVLSALGARHILAGVYATDRQVTVQQGHVAIDDDVRERLDTAVDRLAKHVSTAPLSQGYDLGYLALNARFSV</sequence>
<evidence type="ECO:0000313" key="6">
    <source>
        <dbReference type="EMBL" id="OZI55929.1"/>
    </source>
</evidence>
<gene>
    <name evidence="6" type="ORF">CAL20_10720</name>
</gene>
<keyword evidence="4" id="KW-0560">Oxidoreductase</keyword>
<evidence type="ECO:0000313" key="7">
    <source>
        <dbReference type="Proteomes" id="UP000216885"/>
    </source>
</evidence>
<accession>A0A261U225</accession>
<keyword evidence="2" id="KW-0285">Flavoprotein</keyword>
<keyword evidence="3" id="KW-0288">FMN</keyword>
<dbReference type="AlphaFoldDB" id="A0A261U225"/>
<dbReference type="InterPro" id="IPR029039">
    <property type="entry name" value="Flavoprotein-like_sf"/>
</dbReference>
<name>A0A261U225_9BORD</name>
<proteinExistence type="inferred from homology"/>
<dbReference type="PANTHER" id="PTHR43408:SF1">
    <property type="entry name" value="FMN REDUCTASE (NADPH)"/>
    <property type="match status" value="1"/>
</dbReference>
<dbReference type="Pfam" id="PF03358">
    <property type="entry name" value="FMN_red"/>
    <property type="match status" value="1"/>
</dbReference>
<dbReference type="EMBL" id="NEVQ01000013">
    <property type="protein sequence ID" value="OZI55929.1"/>
    <property type="molecule type" value="Genomic_DNA"/>
</dbReference>
<evidence type="ECO:0000256" key="1">
    <source>
        <dbReference type="ARBA" id="ARBA00005990"/>
    </source>
</evidence>
<dbReference type="GO" id="GO:0046306">
    <property type="term" value="P:alkanesulfonate catabolic process"/>
    <property type="evidence" value="ECO:0007669"/>
    <property type="project" value="InterPro"/>
</dbReference>
<evidence type="ECO:0000256" key="3">
    <source>
        <dbReference type="ARBA" id="ARBA00022643"/>
    </source>
</evidence>
<dbReference type="Gene3D" id="3.40.50.360">
    <property type="match status" value="1"/>
</dbReference>
<dbReference type="RefSeq" id="WP_094820998.1">
    <property type="nucleotide sequence ID" value="NZ_NEVO01000007.1"/>
</dbReference>
<reference evidence="6 7" key="1">
    <citation type="submission" date="2017-05" db="EMBL/GenBank/DDBJ databases">
        <title>Complete and WGS of Bordetella genogroups.</title>
        <authorList>
            <person name="Spilker T."/>
            <person name="LiPuma J."/>
        </authorList>
    </citation>
    <scope>NUCLEOTIDE SEQUENCE [LARGE SCALE GENOMIC DNA]</scope>
    <source>
        <strain evidence="6 7">AU9919</strain>
    </source>
</reference>
<dbReference type="InterPro" id="IPR020048">
    <property type="entry name" value="NADPH-dep_FMN_reduc_SsuE"/>
</dbReference>
<evidence type="ECO:0000256" key="4">
    <source>
        <dbReference type="ARBA" id="ARBA00023002"/>
    </source>
</evidence>
<comment type="caution">
    <text evidence="6">The sequence shown here is derived from an EMBL/GenBank/DDBJ whole genome shotgun (WGS) entry which is preliminary data.</text>
</comment>
<protein>
    <submittedName>
        <fullName evidence="6">FMN reductase (NADPH)</fullName>
    </submittedName>
</protein>
<feature type="domain" description="NADPH-dependent FMN reductase-like" evidence="5">
    <location>
        <begin position="1"/>
        <end position="142"/>
    </location>
</feature>
<dbReference type="InterPro" id="IPR005025">
    <property type="entry name" value="FMN_Rdtase-like_dom"/>
</dbReference>
<dbReference type="InterPro" id="IPR051814">
    <property type="entry name" value="NAD(P)H-dep_FMN_reductase"/>
</dbReference>
<evidence type="ECO:0000256" key="2">
    <source>
        <dbReference type="ARBA" id="ARBA00022630"/>
    </source>
</evidence>
<keyword evidence="7" id="KW-1185">Reference proteome</keyword>
<dbReference type="SUPFAM" id="SSF52218">
    <property type="entry name" value="Flavoproteins"/>
    <property type="match status" value="1"/>
</dbReference>
<organism evidence="6 7">
    <name type="scientific">Bordetella genomosp. 4</name>
    <dbReference type="NCBI Taxonomy" id="463044"/>
    <lineage>
        <taxon>Bacteria</taxon>
        <taxon>Pseudomonadati</taxon>
        <taxon>Pseudomonadota</taxon>
        <taxon>Betaproteobacteria</taxon>
        <taxon>Burkholderiales</taxon>
        <taxon>Alcaligenaceae</taxon>
        <taxon>Bordetella</taxon>
    </lineage>
</organism>
<dbReference type="GO" id="GO:0008752">
    <property type="term" value="F:FMN reductase [NAD(P)H] activity"/>
    <property type="evidence" value="ECO:0007669"/>
    <property type="project" value="InterPro"/>
</dbReference>
<dbReference type="NCBIfam" id="TIGR03567">
    <property type="entry name" value="FMN_reduc_SsuE"/>
    <property type="match status" value="1"/>
</dbReference>
<dbReference type="PANTHER" id="PTHR43408">
    <property type="entry name" value="FMN REDUCTASE (NADPH)"/>
    <property type="match status" value="1"/>
</dbReference>
<comment type="similarity">
    <text evidence="1">Belongs to the SsuE family.</text>
</comment>